<dbReference type="STRING" id="420953.SAMN05192543_107145"/>
<accession>A0A1I3RE79</accession>
<dbReference type="RefSeq" id="WP_091016256.1">
    <property type="nucleotide sequence ID" value="NZ_CP041745.1"/>
</dbReference>
<dbReference type="EMBL" id="FOQU01000007">
    <property type="protein sequence ID" value="SFJ43607.1"/>
    <property type="molecule type" value="Genomic_DNA"/>
</dbReference>
<reference evidence="1 2" key="1">
    <citation type="submission" date="2016-10" db="EMBL/GenBank/DDBJ databases">
        <authorList>
            <person name="de Groot N.N."/>
        </authorList>
    </citation>
    <scope>NUCLEOTIDE SEQUENCE [LARGE SCALE GENOMIC DNA]</scope>
    <source>
        <strain evidence="1 2">LMG 23650</strain>
    </source>
</reference>
<dbReference type="Gene3D" id="2.120.10.30">
    <property type="entry name" value="TolB, C-terminal domain"/>
    <property type="match status" value="1"/>
</dbReference>
<proteinExistence type="predicted"/>
<organism evidence="1 2">
    <name type="scientific">Paraburkholderia megapolitana</name>
    <dbReference type="NCBI Taxonomy" id="420953"/>
    <lineage>
        <taxon>Bacteria</taxon>
        <taxon>Pseudomonadati</taxon>
        <taxon>Pseudomonadota</taxon>
        <taxon>Betaproteobacteria</taxon>
        <taxon>Burkholderiales</taxon>
        <taxon>Burkholderiaceae</taxon>
        <taxon>Paraburkholderia</taxon>
    </lineage>
</organism>
<sequence length="823" mass="88598">MPFRSRARRRFERFVFAVALLSAVLGLIVALDPGGATIQGAAYAEAGQATSSRNAASVASVASASAAAPSESAIQHPSLTYRTSWIGNTWGYAKQRWMQIDVQALAIAPDGDIYTNALWDEGGGEIGRYRDGQLLGYGGQSHGWGMLGGDAIALNDRYVFTAQVVESIGNALAAQKNLPPQGTRWYGVARRSRADFTQGVPFAGQMQWPGSTLAFRLIAQSSDHDDESIRGLAADNQTLFVSNPSGNRVEAFDAASMQPTGQFPVHEPGRLAIAPDGSLWIIERSRTDGARRVVHHARNGARLGTLTLPPGSVPVDLSFDANGRLLVADNGPRQQVLIFSASRDAGAPVSAAPLTQHDNRKVSMQLTATLGEAGGLYAGRRGAPGPLRFNGLTGVGADRAGNVYVAMNGIGPRGDDGDGNGGPQNGDGAVLESYTADGALRFSLQGLLFVDGAQFVDEKASSLPSVYSGGKRFALDLSRPAGHEWSYAGYTADRFCYPYDPFFHLKQGQRGTPIVRDIDGRRVLYTLDMESSYLRIYRFEKTSETAIPAGFFAPDHIDGAWPPGQPSQGAWIWRDTAGKGRFVATDFDRPAVRDTSSDAPRVTTWWVDTRGDVWQGTLSQGIRRFPLQGFDNIGNPVYRYAAMQRFAVPAPLTRITRVIYNAADDTMLLAGSTAARPFNEHNWNSASSTLARYDHWLAGSPVLRYTIDLPDSGPPHTEGINGIAEAGDYLFAAETMTGIVRVYDRDTGRDVGRLAPGPEVGAASGMIDESMPMTAHRLASGEYLVLVEEDWHGKVLMYRFTPPVRALSTVSASLSSLPHSSPH</sequence>
<dbReference type="AlphaFoldDB" id="A0A1I3RE79"/>
<dbReference type="InterPro" id="IPR011047">
    <property type="entry name" value="Quinoprotein_ADH-like_sf"/>
</dbReference>
<keyword evidence="2" id="KW-1185">Reference proteome</keyword>
<evidence type="ECO:0008006" key="3">
    <source>
        <dbReference type="Google" id="ProtNLM"/>
    </source>
</evidence>
<evidence type="ECO:0000313" key="1">
    <source>
        <dbReference type="EMBL" id="SFJ43607.1"/>
    </source>
</evidence>
<name>A0A1I3RE79_9BURK</name>
<gene>
    <name evidence="1" type="ORF">SAMN05192543_107145</name>
</gene>
<dbReference type="InterPro" id="IPR011042">
    <property type="entry name" value="6-blade_b-propeller_TolB-like"/>
</dbReference>
<protein>
    <recommendedName>
        <fullName evidence="3">NHL repeat-containing protein</fullName>
    </recommendedName>
</protein>
<dbReference type="Proteomes" id="UP000199548">
    <property type="component" value="Unassembled WGS sequence"/>
</dbReference>
<evidence type="ECO:0000313" key="2">
    <source>
        <dbReference type="Proteomes" id="UP000199548"/>
    </source>
</evidence>
<dbReference type="SUPFAM" id="SSF50998">
    <property type="entry name" value="Quinoprotein alcohol dehydrogenase-like"/>
    <property type="match status" value="1"/>
</dbReference>
<dbReference type="OrthoDB" id="3644774at2"/>